<dbReference type="Pfam" id="PF12937">
    <property type="entry name" value="F-box-like"/>
    <property type="match status" value="1"/>
</dbReference>
<dbReference type="InterPro" id="IPR001810">
    <property type="entry name" value="F-box_dom"/>
</dbReference>
<comment type="pathway">
    <text evidence="1">Protein modification; protein ubiquitination.</text>
</comment>
<dbReference type="InterPro" id="IPR045048">
    <property type="entry name" value="FBXO31/39"/>
</dbReference>
<feature type="non-terminal residue" evidence="5">
    <location>
        <position position="1"/>
    </location>
</feature>
<evidence type="ECO:0000256" key="2">
    <source>
        <dbReference type="ARBA" id="ARBA00022786"/>
    </source>
</evidence>
<dbReference type="Proteomes" id="UP000803844">
    <property type="component" value="Unassembled WGS sequence"/>
</dbReference>
<evidence type="ECO:0000256" key="3">
    <source>
        <dbReference type="SAM" id="MobiDB-lite"/>
    </source>
</evidence>
<evidence type="ECO:0000313" key="6">
    <source>
        <dbReference type="Proteomes" id="UP000803844"/>
    </source>
</evidence>
<dbReference type="InterPro" id="IPR036047">
    <property type="entry name" value="F-box-like_dom_sf"/>
</dbReference>
<dbReference type="SUPFAM" id="SSF81383">
    <property type="entry name" value="F-box domain"/>
    <property type="match status" value="1"/>
</dbReference>
<reference evidence="5" key="1">
    <citation type="journal article" date="2020" name="Phytopathology">
        <title>Genome sequence of the chestnut blight fungus Cryphonectria parasitica EP155: A fundamental resource for an archetypical invasive plant pathogen.</title>
        <authorList>
            <person name="Crouch J.A."/>
            <person name="Dawe A."/>
            <person name="Aerts A."/>
            <person name="Barry K."/>
            <person name="Churchill A.C.L."/>
            <person name="Grimwood J."/>
            <person name="Hillman B."/>
            <person name="Milgroom M.G."/>
            <person name="Pangilinan J."/>
            <person name="Smith M."/>
            <person name="Salamov A."/>
            <person name="Schmutz J."/>
            <person name="Yadav J."/>
            <person name="Grigoriev I.V."/>
            <person name="Nuss D."/>
        </authorList>
    </citation>
    <scope>NUCLEOTIDE SEQUENCE</scope>
    <source>
        <strain evidence="5">EP155</strain>
    </source>
</reference>
<dbReference type="EMBL" id="MU032350">
    <property type="protein sequence ID" value="KAF3762127.1"/>
    <property type="molecule type" value="Genomic_DNA"/>
</dbReference>
<keyword evidence="6" id="KW-1185">Reference proteome</keyword>
<dbReference type="Gene3D" id="1.20.1280.50">
    <property type="match status" value="1"/>
</dbReference>
<evidence type="ECO:0000256" key="1">
    <source>
        <dbReference type="ARBA" id="ARBA00004906"/>
    </source>
</evidence>
<organism evidence="5 6">
    <name type="scientific">Cryphonectria parasitica (strain ATCC 38755 / EP155)</name>
    <dbReference type="NCBI Taxonomy" id="660469"/>
    <lineage>
        <taxon>Eukaryota</taxon>
        <taxon>Fungi</taxon>
        <taxon>Dikarya</taxon>
        <taxon>Ascomycota</taxon>
        <taxon>Pezizomycotina</taxon>
        <taxon>Sordariomycetes</taxon>
        <taxon>Sordariomycetidae</taxon>
        <taxon>Diaporthales</taxon>
        <taxon>Cryphonectriaceae</taxon>
        <taxon>Cryphonectria-Endothia species complex</taxon>
        <taxon>Cryphonectria</taxon>
    </lineage>
</organism>
<accession>A0A9P4XVM4</accession>
<evidence type="ECO:0000313" key="5">
    <source>
        <dbReference type="EMBL" id="KAF3762127.1"/>
    </source>
</evidence>
<name>A0A9P4XVM4_CRYP1</name>
<dbReference type="PANTHER" id="PTHR10706">
    <property type="entry name" value="F-BOX FAMILY PROTEIN"/>
    <property type="match status" value="1"/>
</dbReference>
<dbReference type="AlphaFoldDB" id="A0A9P4XVM4"/>
<dbReference type="Pfam" id="PF12014">
    <property type="entry name" value="Cyclin_D1_bind"/>
    <property type="match status" value="1"/>
</dbReference>
<dbReference type="OrthoDB" id="722566at2759"/>
<proteinExistence type="predicted"/>
<dbReference type="PROSITE" id="PS50181">
    <property type="entry name" value="FBOX"/>
    <property type="match status" value="1"/>
</dbReference>
<dbReference type="GeneID" id="63834769"/>
<dbReference type="PANTHER" id="PTHR10706:SF130">
    <property type="entry name" value="F-BOX ONLY PROTEIN 31"/>
    <property type="match status" value="1"/>
</dbReference>
<feature type="region of interest" description="Disordered" evidence="3">
    <location>
        <begin position="153"/>
        <end position="175"/>
    </location>
</feature>
<comment type="caution">
    <text evidence="5">The sequence shown here is derived from an EMBL/GenBank/DDBJ whole genome shotgun (WGS) entry which is preliminary data.</text>
</comment>
<gene>
    <name evidence="5" type="ORF">M406DRAFT_264147</name>
</gene>
<dbReference type="RefSeq" id="XP_040773106.1">
    <property type="nucleotide sequence ID" value="XM_040917640.1"/>
</dbReference>
<feature type="domain" description="F-box" evidence="4">
    <location>
        <begin position="1"/>
        <end position="41"/>
    </location>
</feature>
<sequence length="485" mass="54181">LPSELIDHILSYLSPVDLTSVSHADRTLYAHARADHLWQRIVQSNVPGVKLTTPYPCASFRELYAAHDPHWFLTKNKVWFGDGNFAGKMIIARYDERRGVIEAHQLLGNNILSPSAANSPSLMDGDVQVHHFDPQLHLHLDKPVLRIDADGKEAAARANSSNTPPTSLPRYSEETHMSLDDKVPVSSFDTFMLARALPAPEAEELGRQPFPHGNVWPPPAIPASERVTAAPIMGGLADSMSQEHRPTQRSEISETSFRIRSWMEARPPGMPMENRVSSHPFGGASDTSRPWLPSYLYGGRPPPVARIGERVTTFSTLEPELYTPTADQPWKGIWVGDFGSHGCEFLLIKQNHPSPFDEAAFDATRVESETDVEFAERKTDARRYRGSLEAVKLTGDVNVPRGECSIFVDDLGEAGFVTTVEEQPFTGARVVRSKGHIARPGFLNDRYIESQLILISENRIAQFWVHFNQISFFERVDVDKFLGPN</sequence>
<evidence type="ECO:0000259" key="4">
    <source>
        <dbReference type="PROSITE" id="PS50181"/>
    </source>
</evidence>
<protein>
    <recommendedName>
        <fullName evidence="4">F-box domain-containing protein</fullName>
    </recommendedName>
</protein>
<keyword evidence="2" id="KW-0833">Ubl conjugation pathway</keyword>